<dbReference type="RefSeq" id="WP_109763794.1">
    <property type="nucleotide sequence ID" value="NZ_QGGU01000007.1"/>
</dbReference>
<evidence type="ECO:0000313" key="1">
    <source>
        <dbReference type="EMBL" id="PWK50014.1"/>
    </source>
</evidence>
<proteinExistence type="predicted"/>
<dbReference type="OrthoDB" id="5296954at2"/>
<dbReference type="EMBL" id="QGGU01000007">
    <property type="protein sequence ID" value="PWK50014.1"/>
    <property type="molecule type" value="Genomic_DNA"/>
</dbReference>
<comment type="caution">
    <text evidence="1">The sequence shown here is derived from an EMBL/GenBank/DDBJ whole genome shotgun (WGS) entry which is preliminary data.</text>
</comment>
<dbReference type="Pfam" id="PF12915">
    <property type="entry name" value="DUF3833"/>
    <property type="match status" value="1"/>
</dbReference>
<gene>
    <name evidence="1" type="ORF">C8D97_107180</name>
</gene>
<evidence type="ECO:0000313" key="2">
    <source>
        <dbReference type="Proteomes" id="UP000245790"/>
    </source>
</evidence>
<dbReference type="InterPro" id="IPR024409">
    <property type="entry name" value="DUF3833"/>
</dbReference>
<organism evidence="1 2">
    <name type="scientific">Pleionea mediterranea</name>
    <dbReference type="NCBI Taxonomy" id="523701"/>
    <lineage>
        <taxon>Bacteria</taxon>
        <taxon>Pseudomonadati</taxon>
        <taxon>Pseudomonadota</taxon>
        <taxon>Gammaproteobacteria</taxon>
        <taxon>Oceanospirillales</taxon>
        <taxon>Pleioneaceae</taxon>
        <taxon>Pleionea</taxon>
    </lineage>
</organism>
<name>A0A316FMR0_9GAMM</name>
<accession>A0A316FMR0</accession>
<dbReference type="AlphaFoldDB" id="A0A316FMR0"/>
<dbReference type="Proteomes" id="UP000245790">
    <property type="component" value="Unassembled WGS sequence"/>
</dbReference>
<protein>
    <submittedName>
        <fullName evidence="1">Uncharacterized protein DUF3833</fullName>
    </submittedName>
</protein>
<sequence>MNISLTNTTLSNFIQLRLILVAFSISLLAGCSTSLSDYSSTKPEFDLQTFFTGELTATGMFQNYSDKVVRRFNVEMTGHWENDKGILDETFYYADGETEKRIWTIINLGNNRYTGTADDVVGKAIGRVSGYALNWQYTMRLEVDGDTYDVAFDDWMYMIDENTVINKARVTKFGFTVGEVTLVINKQS</sequence>
<keyword evidence="2" id="KW-1185">Reference proteome</keyword>
<reference evidence="1 2" key="1">
    <citation type="submission" date="2018-05" db="EMBL/GenBank/DDBJ databases">
        <title>Genomic Encyclopedia of Type Strains, Phase IV (KMG-IV): sequencing the most valuable type-strain genomes for metagenomic binning, comparative biology and taxonomic classification.</title>
        <authorList>
            <person name="Goeker M."/>
        </authorList>
    </citation>
    <scope>NUCLEOTIDE SEQUENCE [LARGE SCALE GENOMIC DNA]</scope>
    <source>
        <strain evidence="1 2">DSM 25350</strain>
    </source>
</reference>